<dbReference type="RefSeq" id="WP_120189947.1">
    <property type="nucleotide sequence ID" value="NZ_MCHY01000008.1"/>
</dbReference>
<dbReference type="InterPro" id="IPR057008">
    <property type="entry name" value="SpoVR-like_C"/>
</dbReference>
<reference evidence="3 4" key="1">
    <citation type="submission" date="2016-08" db="EMBL/GenBank/DDBJ databases">
        <title>Novel Firmicute Genomes.</title>
        <authorList>
            <person name="Poppleton D.I."/>
            <person name="Gribaldo S."/>
        </authorList>
    </citation>
    <scope>NUCLEOTIDE SEQUENCE [LARGE SCALE GENOMIC DNA]</scope>
    <source>
        <strain evidence="3 4">RAOx-1</strain>
    </source>
</reference>
<protein>
    <submittedName>
        <fullName evidence="3">Stage V sporulation protein R</fullName>
    </submittedName>
</protein>
<evidence type="ECO:0000313" key="4">
    <source>
        <dbReference type="Proteomes" id="UP000284219"/>
    </source>
</evidence>
<organism evidence="3 4">
    <name type="scientific">Ammoniphilus oxalaticus</name>
    <dbReference type="NCBI Taxonomy" id="66863"/>
    <lineage>
        <taxon>Bacteria</taxon>
        <taxon>Bacillati</taxon>
        <taxon>Bacillota</taxon>
        <taxon>Bacilli</taxon>
        <taxon>Bacillales</taxon>
        <taxon>Paenibacillaceae</taxon>
        <taxon>Aneurinibacillus group</taxon>
        <taxon>Ammoniphilus</taxon>
    </lineage>
</organism>
<evidence type="ECO:0000259" key="1">
    <source>
        <dbReference type="Pfam" id="PF04293"/>
    </source>
</evidence>
<comment type="caution">
    <text evidence="3">The sequence shown here is derived from an EMBL/GenBank/DDBJ whole genome shotgun (WGS) entry which is preliminary data.</text>
</comment>
<dbReference type="PANTHER" id="PTHR30029:SF2">
    <property type="entry name" value="STAGE V SPORULATION PROTEIN R"/>
    <property type="match status" value="1"/>
</dbReference>
<feature type="domain" description="SpoVR-like C-terminal" evidence="2">
    <location>
        <begin position="405"/>
        <end position="456"/>
    </location>
</feature>
<dbReference type="AlphaFoldDB" id="A0A419SL61"/>
<dbReference type="EMBL" id="MCHY01000008">
    <property type="protein sequence ID" value="RKD24648.1"/>
    <property type="molecule type" value="Genomic_DNA"/>
</dbReference>
<dbReference type="Proteomes" id="UP000284219">
    <property type="component" value="Unassembled WGS sequence"/>
</dbReference>
<evidence type="ECO:0000259" key="2">
    <source>
        <dbReference type="Pfam" id="PF24755"/>
    </source>
</evidence>
<feature type="domain" description="SpoVR protein-like N-terminal" evidence="1">
    <location>
        <begin position="7"/>
        <end position="401"/>
    </location>
</feature>
<dbReference type="OrthoDB" id="9784270at2"/>
<gene>
    <name evidence="3" type="ORF">BEP19_04835</name>
</gene>
<sequence length="476" mass="56702">MTPDEKRQLERAIYEITEIAKGFGLDFFPMRYEICPADIIYTFGAYGMPTRFAHWSFGKAFHKMKLQYDLGLSKIYELVINSNPCYAFLLDGNSLIQNKLIVAHVLAHCDFFKNNMRFSNTNRDMVESMSASAERIRRYELIYGKEKVEQFIDAVLAIQEHVDPSLFAAKLRWTEQDQQDRRRAVGFDGPYDDLWGLDKEEQERRDAKLKAARKPQKFPPQSEKDVLLFIQEYGHYLQDWQRDILTIMREEMLYFWPQLETKVMNEGWASYWHQRILREMDLTEQETIEYAKLNAGVVQPSTTTINPYYLGLKMFEDIERRWDHPTEEEQIKLGRKKGQGRKKMFEAREVESDISFLRNYMTKELVDELDMYIYAKQGRDWVITDKSWEQVRDQLVISRVNGGFPYITVEDGDYLKNGELYLKHFFEDMELDVKYVEKTLPYVYQLWGRTIHLETLIEGRQVLFTHDGKKTHRRLL</sequence>
<dbReference type="PANTHER" id="PTHR30029">
    <property type="entry name" value="STAGE V SPORULATION PROTEIN R"/>
    <property type="match status" value="1"/>
</dbReference>
<dbReference type="Pfam" id="PF04293">
    <property type="entry name" value="SpoVR"/>
    <property type="match status" value="1"/>
</dbReference>
<keyword evidence="4" id="KW-1185">Reference proteome</keyword>
<evidence type="ECO:0000313" key="3">
    <source>
        <dbReference type="EMBL" id="RKD24648.1"/>
    </source>
</evidence>
<dbReference type="Pfam" id="PF24755">
    <property type="entry name" value="SpoVR_C"/>
    <property type="match status" value="1"/>
</dbReference>
<name>A0A419SL61_9BACL</name>
<dbReference type="InterPro" id="IPR056174">
    <property type="entry name" value="SpoVR_N"/>
</dbReference>
<dbReference type="InterPro" id="IPR007390">
    <property type="entry name" value="Spore_V_R"/>
</dbReference>
<proteinExistence type="predicted"/>
<accession>A0A419SL61</accession>